<dbReference type="AlphaFoldDB" id="A0AAD5MDN9"/>
<keyword evidence="2" id="KW-0479">Metal-binding</keyword>
<dbReference type="SUPFAM" id="SSF81631">
    <property type="entry name" value="PAP/OAS1 substrate-binding domain"/>
    <property type="match status" value="1"/>
</dbReference>
<sequence>MLILAAVQSHMYQEYRIAFSFVDTRCGICDLQPLCTLVKEWAANNGVKNTTDGGFNSYALVLLVIHLLQSVASPPILPSLQKLFPDKYARNVNGEIRFPMDVDFDDESFPDGGPEIESNSLTVAELFVSFLYYYSNFNFDRYYICMRDAAMKPRNGQDDGPANVSGNSVFIRDPIDDHNPGRTVRDIKFLQTKMRKTLHLFNSVDHIPVYR</sequence>
<dbReference type="Gene3D" id="1.10.1410.10">
    <property type="match status" value="1"/>
</dbReference>
<dbReference type="GO" id="GO:0050265">
    <property type="term" value="F:RNA uridylyltransferase activity"/>
    <property type="evidence" value="ECO:0007669"/>
    <property type="project" value="TreeGrafter"/>
</dbReference>
<keyword evidence="3" id="KW-0460">Magnesium</keyword>
<comment type="caution">
    <text evidence="6">The sequence shown here is derived from an EMBL/GenBank/DDBJ whole genome shotgun (WGS) entry which is preliminary data.</text>
</comment>
<evidence type="ECO:0000256" key="1">
    <source>
        <dbReference type="ARBA" id="ARBA00022679"/>
    </source>
</evidence>
<reference evidence="6" key="1">
    <citation type="submission" date="2021-06" db="EMBL/GenBank/DDBJ databases">
        <title>Parelaphostrongylus tenuis whole genome reference sequence.</title>
        <authorList>
            <person name="Garwood T.J."/>
            <person name="Larsen P.A."/>
            <person name="Fountain-Jones N.M."/>
            <person name="Garbe J.R."/>
            <person name="Macchietto M.G."/>
            <person name="Kania S.A."/>
            <person name="Gerhold R.W."/>
            <person name="Richards J.E."/>
            <person name="Wolf T.M."/>
        </authorList>
    </citation>
    <scope>NUCLEOTIDE SEQUENCE</scope>
    <source>
        <strain evidence="6">MNPRO001-30</strain>
        <tissue evidence="6">Meninges</tissue>
    </source>
</reference>
<evidence type="ECO:0000259" key="5">
    <source>
        <dbReference type="Pfam" id="PF03828"/>
    </source>
</evidence>
<dbReference type="Proteomes" id="UP001196413">
    <property type="component" value="Unassembled WGS sequence"/>
</dbReference>
<evidence type="ECO:0000256" key="2">
    <source>
        <dbReference type="ARBA" id="ARBA00022723"/>
    </source>
</evidence>
<feature type="domain" description="PAP-associated" evidence="5">
    <location>
        <begin position="123"/>
        <end position="179"/>
    </location>
</feature>
<dbReference type="Pfam" id="PF03828">
    <property type="entry name" value="PAP_assoc"/>
    <property type="match status" value="1"/>
</dbReference>
<dbReference type="PANTHER" id="PTHR12271">
    <property type="entry name" value="POLY A POLYMERASE CID PAP -RELATED"/>
    <property type="match status" value="1"/>
</dbReference>
<organism evidence="6 7">
    <name type="scientific">Parelaphostrongylus tenuis</name>
    <name type="common">Meningeal worm</name>
    <dbReference type="NCBI Taxonomy" id="148309"/>
    <lineage>
        <taxon>Eukaryota</taxon>
        <taxon>Metazoa</taxon>
        <taxon>Ecdysozoa</taxon>
        <taxon>Nematoda</taxon>
        <taxon>Chromadorea</taxon>
        <taxon>Rhabditida</taxon>
        <taxon>Rhabditina</taxon>
        <taxon>Rhabditomorpha</taxon>
        <taxon>Strongyloidea</taxon>
        <taxon>Metastrongylidae</taxon>
        <taxon>Parelaphostrongylus</taxon>
    </lineage>
</organism>
<keyword evidence="7" id="KW-1185">Reference proteome</keyword>
<evidence type="ECO:0000313" key="6">
    <source>
        <dbReference type="EMBL" id="KAJ1354288.1"/>
    </source>
</evidence>
<dbReference type="GO" id="GO:0046872">
    <property type="term" value="F:metal ion binding"/>
    <property type="evidence" value="ECO:0007669"/>
    <property type="project" value="UniProtKB-KW"/>
</dbReference>
<dbReference type="InterPro" id="IPR002058">
    <property type="entry name" value="PAP_assoc"/>
</dbReference>
<feature type="region of interest" description="Disordered" evidence="4">
    <location>
        <begin position="156"/>
        <end position="177"/>
    </location>
</feature>
<gene>
    <name evidence="6" type="ORF">KIN20_011171</name>
</gene>
<dbReference type="EMBL" id="JAHQIW010002010">
    <property type="protein sequence ID" value="KAJ1354288.1"/>
    <property type="molecule type" value="Genomic_DNA"/>
</dbReference>
<evidence type="ECO:0000256" key="3">
    <source>
        <dbReference type="ARBA" id="ARBA00022842"/>
    </source>
</evidence>
<proteinExistence type="predicted"/>
<dbReference type="PANTHER" id="PTHR12271:SF128">
    <property type="entry name" value="PAP-ASSOCIATED DOMAIN-CONTAINING PROTEIN"/>
    <property type="match status" value="1"/>
</dbReference>
<keyword evidence="1" id="KW-0808">Transferase</keyword>
<accession>A0AAD5MDN9</accession>
<dbReference type="GO" id="GO:0031123">
    <property type="term" value="P:RNA 3'-end processing"/>
    <property type="evidence" value="ECO:0007669"/>
    <property type="project" value="TreeGrafter"/>
</dbReference>
<evidence type="ECO:0000256" key="4">
    <source>
        <dbReference type="SAM" id="MobiDB-lite"/>
    </source>
</evidence>
<protein>
    <recommendedName>
        <fullName evidence="5">PAP-associated domain-containing protein</fullName>
    </recommendedName>
</protein>
<name>A0AAD5MDN9_PARTN</name>
<evidence type="ECO:0000313" key="7">
    <source>
        <dbReference type="Proteomes" id="UP001196413"/>
    </source>
</evidence>